<accession>A0A562SFM0</accession>
<evidence type="ECO:0000313" key="2">
    <source>
        <dbReference type="EMBL" id="TWI85815.1"/>
    </source>
</evidence>
<comment type="caution">
    <text evidence="1">The sequence shown here is derived from an EMBL/GenBank/DDBJ whole genome shotgun (WGS) entry which is preliminary data.</text>
</comment>
<dbReference type="EMBL" id="VLLE01000002">
    <property type="protein sequence ID" value="TWI85815.1"/>
    <property type="molecule type" value="Genomic_DNA"/>
</dbReference>
<evidence type="ECO:0000313" key="3">
    <source>
        <dbReference type="Proteomes" id="UP000316167"/>
    </source>
</evidence>
<dbReference type="EMBL" id="VLLE01000005">
    <property type="protein sequence ID" value="TWI80112.1"/>
    <property type="molecule type" value="Genomic_DNA"/>
</dbReference>
<gene>
    <name evidence="2" type="ORF">IQ13_0984</name>
    <name evidence="1" type="ORF">IQ13_2781</name>
</gene>
<name>A0A562SFM0_9BACT</name>
<dbReference type="AlphaFoldDB" id="A0A562SFM0"/>
<reference evidence="1" key="2">
    <citation type="submission" date="2019-07" db="EMBL/GenBank/DDBJ databases">
        <authorList>
            <person name="Whitman W."/>
            <person name="Huntemann M."/>
            <person name="Clum A."/>
            <person name="Pillay M."/>
            <person name="Palaniappan K."/>
            <person name="Varghese N."/>
            <person name="Mikhailova N."/>
            <person name="Stamatis D."/>
            <person name="Reddy T."/>
            <person name="Daum C."/>
            <person name="Shapiro N."/>
            <person name="Ivanova N."/>
            <person name="Kyrpides N."/>
            <person name="Woyke T."/>
        </authorList>
    </citation>
    <scope>NUCLEOTIDE SEQUENCE</scope>
    <source>
        <strain evidence="1">CGMCC 1.7271</strain>
    </source>
</reference>
<protein>
    <submittedName>
        <fullName evidence="1">Uncharacterized protein</fullName>
    </submittedName>
</protein>
<evidence type="ECO:0000313" key="1">
    <source>
        <dbReference type="EMBL" id="TWI80112.1"/>
    </source>
</evidence>
<sequence length="64" mass="7639">MNWHFVAFENSSVAENKDSWRCYPMFYMSIVELGQRTVVILREQYQLAGLMFTKCKIFNHKVDS</sequence>
<reference evidence="1 3" key="1">
    <citation type="journal article" date="2015" name="Stand. Genomic Sci.">
        <title>Genomic Encyclopedia of Bacterial and Archaeal Type Strains, Phase III: the genomes of soil and plant-associated and newly described type strains.</title>
        <authorList>
            <person name="Whitman W.B."/>
            <person name="Woyke T."/>
            <person name="Klenk H.P."/>
            <person name="Zhou Y."/>
            <person name="Lilburn T.G."/>
            <person name="Beck B.J."/>
            <person name="De Vos P."/>
            <person name="Vandamme P."/>
            <person name="Eisen J.A."/>
            <person name="Garrity G."/>
            <person name="Hugenholtz P."/>
            <person name="Kyrpides N.C."/>
        </authorList>
    </citation>
    <scope>NUCLEOTIDE SEQUENCE [LARGE SCALE GENOMIC DNA]</scope>
    <source>
        <strain evidence="1 3">CGMCC 1.7271</strain>
    </source>
</reference>
<proteinExistence type="predicted"/>
<keyword evidence="3" id="KW-1185">Reference proteome</keyword>
<dbReference type="Proteomes" id="UP000316167">
    <property type="component" value="Unassembled WGS sequence"/>
</dbReference>
<organism evidence="1 3">
    <name type="scientific">Lacibacter cauensis</name>
    <dbReference type="NCBI Taxonomy" id="510947"/>
    <lineage>
        <taxon>Bacteria</taxon>
        <taxon>Pseudomonadati</taxon>
        <taxon>Bacteroidota</taxon>
        <taxon>Chitinophagia</taxon>
        <taxon>Chitinophagales</taxon>
        <taxon>Chitinophagaceae</taxon>
        <taxon>Lacibacter</taxon>
    </lineage>
</organism>